<keyword evidence="1" id="KW-0472">Membrane</keyword>
<keyword evidence="1" id="KW-0812">Transmembrane</keyword>
<proteinExistence type="predicted"/>
<keyword evidence="1" id="KW-1133">Transmembrane helix</keyword>
<dbReference type="Proteomes" id="UP000241118">
    <property type="component" value="Unassembled WGS sequence"/>
</dbReference>
<evidence type="ECO:0000256" key="1">
    <source>
        <dbReference type="SAM" id="Phobius"/>
    </source>
</evidence>
<evidence type="ECO:0008006" key="4">
    <source>
        <dbReference type="Google" id="ProtNLM"/>
    </source>
</evidence>
<evidence type="ECO:0000313" key="3">
    <source>
        <dbReference type="Proteomes" id="UP000241118"/>
    </source>
</evidence>
<name>A0A2P8IFE8_SACCR</name>
<dbReference type="RefSeq" id="WP_146173743.1">
    <property type="nucleotide sequence ID" value="NZ_PYAX01000002.1"/>
</dbReference>
<reference evidence="2 3" key="1">
    <citation type="submission" date="2018-03" db="EMBL/GenBank/DDBJ databases">
        <title>Genomic Encyclopedia of Type Strains, Phase III (KMG-III): the genomes of soil and plant-associated and newly described type strains.</title>
        <authorList>
            <person name="Whitman W."/>
        </authorList>
    </citation>
    <scope>NUCLEOTIDE SEQUENCE [LARGE SCALE GENOMIC DNA]</scope>
    <source>
        <strain evidence="2 3">CGMCC 4.7097</strain>
    </source>
</reference>
<comment type="caution">
    <text evidence="2">The sequence shown here is derived from an EMBL/GenBank/DDBJ whole genome shotgun (WGS) entry which is preliminary data.</text>
</comment>
<dbReference type="OrthoDB" id="9795104at2"/>
<accession>A0A2P8IFE8</accession>
<dbReference type="EMBL" id="PYAX01000002">
    <property type="protein sequence ID" value="PSL57177.1"/>
    <property type="molecule type" value="Genomic_DNA"/>
</dbReference>
<gene>
    <name evidence="2" type="ORF">B0I31_102155</name>
</gene>
<sequence>MAETERTNGYLRLVERLERTDAVDGVIGVAERPARRLVAHDAVRRFLHGEATGIPVHIIAKDMPFGAWFMAQYLDWFPDESSRRAARRLVGLGLLGAAPAAVTGWADWVATGRGARRVGVVHAAANGVATVVFAASWVARVRDHHRLGVGLARVGGLALVAGGFLGGSMSRRRRAVDRRAGRAVVAGPGG</sequence>
<evidence type="ECO:0000313" key="2">
    <source>
        <dbReference type="EMBL" id="PSL57177.1"/>
    </source>
</evidence>
<keyword evidence="3" id="KW-1185">Reference proteome</keyword>
<protein>
    <recommendedName>
        <fullName evidence="4">DUF2231 domain-containing protein</fullName>
    </recommendedName>
</protein>
<dbReference type="AlphaFoldDB" id="A0A2P8IFE8"/>
<feature type="transmembrane region" description="Helical" evidence="1">
    <location>
        <begin position="151"/>
        <end position="169"/>
    </location>
</feature>
<organism evidence="2 3">
    <name type="scientific">Saccharothrix carnea</name>
    <dbReference type="NCBI Taxonomy" id="1280637"/>
    <lineage>
        <taxon>Bacteria</taxon>
        <taxon>Bacillati</taxon>
        <taxon>Actinomycetota</taxon>
        <taxon>Actinomycetes</taxon>
        <taxon>Pseudonocardiales</taxon>
        <taxon>Pseudonocardiaceae</taxon>
        <taxon>Saccharothrix</taxon>
    </lineage>
</organism>
<feature type="transmembrane region" description="Helical" evidence="1">
    <location>
        <begin position="118"/>
        <end position="139"/>
    </location>
</feature>